<organism evidence="1 2">
    <name type="scientific">Sphingorhabdus lacus</name>
    <dbReference type="NCBI Taxonomy" id="392610"/>
    <lineage>
        <taxon>Bacteria</taxon>
        <taxon>Pseudomonadati</taxon>
        <taxon>Pseudomonadota</taxon>
        <taxon>Alphaproteobacteria</taxon>
        <taxon>Sphingomonadales</taxon>
        <taxon>Sphingomonadaceae</taxon>
        <taxon>Sphingorhabdus</taxon>
    </lineage>
</organism>
<accession>A0A6I6LD28</accession>
<dbReference type="OrthoDB" id="6987031at2"/>
<dbReference type="AlphaFoldDB" id="A0A6I6LD28"/>
<dbReference type="SUPFAM" id="SSF51445">
    <property type="entry name" value="(Trans)glycosidases"/>
    <property type="match status" value="1"/>
</dbReference>
<dbReference type="InterPro" id="IPR021488">
    <property type="entry name" value="DUF3142"/>
</dbReference>
<dbReference type="PROSITE" id="PS51257">
    <property type="entry name" value="PROKAR_LIPOPROTEIN"/>
    <property type="match status" value="1"/>
</dbReference>
<evidence type="ECO:0000313" key="2">
    <source>
        <dbReference type="Proteomes" id="UP000428803"/>
    </source>
</evidence>
<dbReference type="EMBL" id="CP035733">
    <property type="protein sequence ID" value="QGY81906.1"/>
    <property type="molecule type" value="Genomic_DNA"/>
</dbReference>
<evidence type="ECO:0000313" key="1">
    <source>
        <dbReference type="EMBL" id="QGY81906.1"/>
    </source>
</evidence>
<dbReference type="Pfam" id="PF11340">
    <property type="entry name" value="DUF3142"/>
    <property type="match status" value="1"/>
</dbReference>
<dbReference type="KEGG" id="slaa:EUU25_15560"/>
<gene>
    <name evidence="1" type="ORF">EUU25_15560</name>
</gene>
<dbReference type="RefSeq" id="WP_158902567.1">
    <property type="nucleotide sequence ID" value="NZ_CP035733.1"/>
</dbReference>
<reference evidence="2" key="1">
    <citation type="submission" date="2019-01" db="EMBL/GenBank/DDBJ databases">
        <title>Sphingorhabdus lacus sp.nov., isolated from an oligotrophic freshwater lake.</title>
        <authorList>
            <person name="Park M."/>
        </authorList>
    </citation>
    <scope>NUCLEOTIDE SEQUENCE [LARGE SCALE GENOMIC DNA]</scope>
    <source>
        <strain evidence="2">IMCC1753</strain>
    </source>
</reference>
<proteinExistence type="predicted"/>
<dbReference type="InterPro" id="IPR017853">
    <property type="entry name" value="GH"/>
</dbReference>
<keyword evidence="2" id="KW-1185">Reference proteome</keyword>
<protein>
    <submittedName>
        <fullName evidence="1">DUF3142 domain-containing protein</fullName>
    </submittedName>
</protein>
<dbReference type="Proteomes" id="UP000428803">
    <property type="component" value="Chromosome"/>
</dbReference>
<sequence>MKCFAAALVALALAACQPVERRVDAGDYDAFWLWAGVTPQPVLERAKTIYILQGEIRGVENPSMVSLRPGTPAVRHADIWVVYRVETLNWGKDILPQIRDDIARWKIAGNNVVGVQIDFDAATRGLDDYATFLATVRSSLPKDVRLAITGLLDWSAQGDSADLNRLAGVVDEVVLQTYQGRHTILGYENYLKSLQRLKLPYRIGLVQNGVWKAPDGLNEDPEFKGYVVFLLNPE</sequence>
<name>A0A6I6LD28_9SPHN</name>